<gene>
    <name evidence="1" type="ORF">C8D88_102766</name>
</gene>
<dbReference type="Proteomes" id="UP000246005">
    <property type="component" value="Unassembled WGS sequence"/>
</dbReference>
<evidence type="ECO:0000313" key="1">
    <source>
        <dbReference type="EMBL" id="PWK89492.1"/>
    </source>
</evidence>
<sequence>MPLTELKLTPLPSAPYGGSTITTSWKYLGATHQSVSGLFDALHVLRLKGQQAKAESRGKLSADEQDLLRAALVFTSSGLDACLTRLLRDTLPALVATDGAAEKQFKKWVSTRLDNKVSAELRQAILDGDPRARLVELYVKVISTPSLQATGDLRTVRDALGLTAAQVSDHLVDDLAPFFAARNEIAHELDLVDPTGPGTPSRRQRGMEAVRTQCDDVLAFVATIIQAAVRAVRAGRS</sequence>
<reference evidence="1 2" key="1">
    <citation type="submission" date="2018-05" db="EMBL/GenBank/DDBJ databases">
        <title>Genomic Encyclopedia of Type Strains, Phase IV (KMG-IV): sequencing the most valuable type-strain genomes for metagenomic binning, comparative biology and taxonomic classification.</title>
        <authorList>
            <person name="Goeker M."/>
        </authorList>
    </citation>
    <scope>NUCLEOTIDE SEQUENCE [LARGE SCALE GENOMIC DNA]</scope>
    <source>
        <strain evidence="1 2">DSM 45480</strain>
    </source>
</reference>
<dbReference type="EMBL" id="QGHB01000002">
    <property type="protein sequence ID" value="PWK89492.1"/>
    <property type="molecule type" value="Genomic_DNA"/>
</dbReference>
<evidence type="ECO:0008006" key="3">
    <source>
        <dbReference type="Google" id="ProtNLM"/>
    </source>
</evidence>
<comment type="caution">
    <text evidence="1">The sequence shown here is derived from an EMBL/GenBank/DDBJ whole genome shotgun (WGS) entry which is preliminary data.</text>
</comment>
<proteinExistence type="predicted"/>
<organism evidence="1 2">
    <name type="scientific">Lentzea atacamensis</name>
    <dbReference type="NCBI Taxonomy" id="531938"/>
    <lineage>
        <taxon>Bacteria</taxon>
        <taxon>Bacillati</taxon>
        <taxon>Actinomycetota</taxon>
        <taxon>Actinomycetes</taxon>
        <taxon>Pseudonocardiales</taxon>
        <taxon>Pseudonocardiaceae</taxon>
        <taxon>Lentzea</taxon>
    </lineage>
</organism>
<evidence type="ECO:0000313" key="2">
    <source>
        <dbReference type="Proteomes" id="UP000246005"/>
    </source>
</evidence>
<name>A0A316I7S8_9PSEU</name>
<dbReference type="RefSeq" id="WP_109634768.1">
    <property type="nucleotide sequence ID" value="NZ_QGHB01000002.1"/>
</dbReference>
<dbReference type="AlphaFoldDB" id="A0A316I7S8"/>
<protein>
    <recommendedName>
        <fullName evidence="3">RiboL-PSP-HEPN domain-containing protein</fullName>
    </recommendedName>
</protein>
<accession>A0A316I7S8</accession>